<name>A0A0D1LVY7_9LACO</name>
<dbReference type="PATRIC" id="fig|137591.25.peg.1191"/>
<reference evidence="3 5" key="1">
    <citation type="journal article" date="2015" name="Microbiology (Mosc.)">
        <title>Genomics of the Weissella cibaria species with an examination of its metabolic traits.</title>
        <authorList>
            <person name="Lynch K.M."/>
            <person name="Lucid A."/>
            <person name="Arendt E.K."/>
            <person name="Sleator R.D."/>
            <person name="Lucey B."/>
            <person name="Coffey A."/>
        </authorList>
    </citation>
    <scope>NUCLEOTIDE SEQUENCE [LARGE SCALE GENOMIC DNA]</scope>
    <source>
        <strain evidence="3 5">MG1</strain>
    </source>
</reference>
<keyword evidence="1" id="KW-1133">Transmembrane helix</keyword>
<accession>A0A0D1LVY7</accession>
<dbReference type="Pfam" id="PF16069">
    <property type="entry name" value="DUF4811"/>
    <property type="match status" value="1"/>
</dbReference>
<dbReference type="Proteomes" id="UP000320012">
    <property type="component" value="Unassembled WGS sequence"/>
</dbReference>
<dbReference type="OrthoDB" id="2148715at2"/>
<evidence type="ECO:0000313" key="4">
    <source>
        <dbReference type="EMBL" id="TVV28313.1"/>
    </source>
</evidence>
<dbReference type="Proteomes" id="UP000244870">
    <property type="component" value="Chromosome"/>
</dbReference>
<dbReference type="KEGG" id="wcb:AO080_03190"/>
<dbReference type="RefSeq" id="WP_043707759.1">
    <property type="nucleotide sequence ID" value="NZ_CP012873.1"/>
</dbReference>
<dbReference type="STRING" id="137591.AO080_03190"/>
<evidence type="ECO:0000256" key="1">
    <source>
        <dbReference type="SAM" id="Phobius"/>
    </source>
</evidence>
<organism evidence="3 5">
    <name type="scientific">Weissella cibaria</name>
    <dbReference type="NCBI Taxonomy" id="137591"/>
    <lineage>
        <taxon>Bacteria</taxon>
        <taxon>Bacillati</taxon>
        <taxon>Bacillota</taxon>
        <taxon>Bacilli</taxon>
        <taxon>Lactobacillales</taxon>
        <taxon>Lactobacillaceae</taxon>
        <taxon>Weissella</taxon>
    </lineage>
</organism>
<gene>
    <name evidence="2" type="ORF">B6254_2220</name>
    <name evidence="4" type="ORF">FO435_10700</name>
    <name evidence="3" type="ORF">QX99_01219</name>
</gene>
<dbReference type="InterPro" id="IPR032083">
    <property type="entry name" value="DUF4811"/>
</dbReference>
<feature type="transmembrane region" description="Helical" evidence="1">
    <location>
        <begin position="25"/>
        <end position="44"/>
    </location>
</feature>
<keyword evidence="1" id="KW-0472">Membrane</keyword>
<sequence>MIVLFVLGIVLLAYAAIKGVTRHEVRWPALVVGLILTVLMGLGLQRAQERHFLMAKVPVEKTQKIAPALTINGIKLITTQKASDGELRYTYTLGKKSYQTVTQNAKTIVKTADKQATLKTEVMTYQATSGWRRFMLLGQETFEKGAATYTLSVPKDWYFVTTSQAKTLQNMVKDSKAGIAKEVAAEVKQQFADKAKADKNFIKNKDAQNKLQAQIVTDVTNKANQALDQAMLEKIQSWHN</sequence>
<evidence type="ECO:0000313" key="2">
    <source>
        <dbReference type="EMBL" id="AWF96571.1"/>
    </source>
</evidence>
<evidence type="ECO:0000313" key="5">
    <source>
        <dbReference type="Proteomes" id="UP000032287"/>
    </source>
</evidence>
<dbReference type="EMBL" id="JWHU01000021">
    <property type="protein sequence ID" value="KIU20411.1"/>
    <property type="molecule type" value="Genomic_DNA"/>
</dbReference>
<keyword evidence="5" id="KW-1185">Reference proteome</keyword>
<dbReference type="EMBL" id="CP020928">
    <property type="protein sequence ID" value="AWF96571.1"/>
    <property type="molecule type" value="Genomic_DNA"/>
</dbReference>
<dbReference type="EMBL" id="VNHC01000002">
    <property type="protein sequence ID" value="TVV28313.1"/>
    <property type="molecule type" value="Genomic_DNA"/>
</dbReference>
<proteinExistence type="predicted"/>
<reference evidence="4 7" key="3">
    <citation type="submission" date="2019-07" db="EMBL/GenBank/DDBJ databases">
        <title>Genome sequence of Weissella cibaria GK1.</title>
        <authorList>
            <person name="Choi H.-J."/>
        </authorList>
    </citation>
    <scope>NUCLEOTIDE SEQUENCE [LARGE SCALE GENOMIC DNA]</scope>
    <source>
        <strain evidence="4 7">GK1</strain>
    </source>
</reference>
<dbReference type="Proteomes" id="UP000032287">
    <property type="component" value="Unassembled WGS sequence"/>
</dbReference>
<protein>
    <submittedName>
        <fullName evidence="4">DUF4811 domain-containing protein</fullName>
    </submittedName>
</protein>
<reference evidence="2 6" key="2">
    <citation type="submission" date="2017-04" db="EMBL/GenBank/DDBJ databases">
        <title>Weissella cibaria strain m2 complete genome.</title>
        <authorList>
            <person name="Pan Q."/>
            <person name="Tan M."/>
            <person name="Yao F."/>
            <person name="Su S."/>
        </authorList>
    </citation>
    <scope>NUCLEOTIDE SEQUENCE [LARGE SCALE GENOMIC DNA]</scope>
    <source>
        <strain evidence="2 6">M2</strain>
    </source>
</reference>
<evidence type="ECO:0000313" key="7">
    <source>
        <dbReference type="Proteomes" id="UP000320012"/>
    </source>
</evidence>
<dbReference type="AlphaFoldDB" id="A0A0D1LVY7"/>
<keyword evidence="1" id="KW-0812">Transmembrane</keyword>
<evidence type="ECO:0000313" key="3">
    <source>
        <dbReference type="EMBL" id="KIU20411.1"/>
    </source>
</evidence>
<evidence type="ECO:0000313" key="6">
    <source>
        <dbReference type="Proteomes" id="UP000244870"/>
    </source>
</evidence>